<dbReference type="AlphaFoldDB" id="A0A9W7J3W6"/>
<name>A0A9W7J3W6_HIBTR</name>
<accession>A0A9W7J3W6</accession>
<proteinExistence type="predicted"/>
<gene>
    <name evidence="1" type="ORF">HRI_004416300</name>
</gene>
<dbReference type="EMBL" id="BSYR01000048">
    <property type="protein sequence ID" value="GMJ07471.1"/>
    <property type="molecule type" value="Genomic_DNA"/>
</dbReference>
<sequence length="78" mass="8551">MCVTKLSYPRGTDECGVLCRLPSEFHVPFSSMVIWLGHSASACFRIDCFVCELSTRGLMSETNATARALGRLFTGIDS</sequence>
<reference evidence="1" key="1">
    <citation type="submission" date="2023-05" db="EMBL/GenBank/DDBJ databases">
        <title>Genome and transcriptome analyses reveal genes involved in the formation of fine ridges on petal epidermal cells in Hibiscus trionum.</title>
        <authorList>
            <person name="Koshimizu S."/>
            <person name="Masuda S."/>
            <person name="Ishii T."/>
            <person name="Shirasu K."/>
            <person name="Hoshino A."/>
            <person name="Arita M."/>
        </authorList>
    </citation>
    <scope>NUCLEOTIDE SEQUENCE</scope>
    <source>
        <strain evidence="1">Hamamatsu line</strain>
    </source>
</reference>
<evidence type="ECO:0000313" key="2">
    <source>
        <dbReference type="Proteomes" id="UP001165190"/>
    </source>
</evidence>
<organism evidence="1 2">
    <name type="scientific">Hibiscus trionum</name>
    <name type="common">Flower of an hour</name>
    <dbReference type="NCBI Taxonomy" id="183268"/>
    <lineage>
        <taxon>Eukaryota</taxon>
        <taxon>Viridiplantae</taxon>
        <taxon>Streptophyta</taxon>
        <taxon>Embryophyta</taxon>
        <taxon>Tracheophyta</taxon>
        <taxon>Spermatophyta</taxon>
        <taxon>Magnoliopsida</taxon>
        <taxon>eudicotyledons</taxon>
        <taxon>Gunneridae</taxon>
        <taxon>Pentapetalae</taxon>
        <taxon>rosids</taxon>
        <taxon>malvids</taxon>
        <taxon>Malvales</taxon>
        <taxon>Malvaceae</taxon>
        <taxon>Malvoideae</taxon>
        <taxon>Hibiscus</taxon>
    </lineage>
</organism>
<keyword evidence="2" id="KW-1185">Reference proteome</keyword>
<protein>
    <submittedName>
        <fullName evidence="1">Uncharacterized protein</fullName>
    </submittedName>
</protein>
<dbReference type="Proteomes" id="UP001165190">
    <property type="component" value="Unassembled WGS sequence"/>
</dbReference>
<comment type="caution">
    <text evidence="1">The sequence shown here is derived from an EMBL/GenBank/DDBJ whole genome shotgun (WGS) entry which is preliminary data.</text>
</comment>
<evidence type="ECO:0000313" key="1">
    <source>
        <dbReference type="EMBL" id="GMJ07471.1"/>
    </source>
</evidence>